<proteinExistence type="inferred from homology"/>
<dbReference type="InterPro" id="IPR036188">
    <property type="entry name" value="FAD/NAD-bd_sf"/>
</dbReference>
<dbReference type="SUPFAM" id="SSF54373">
    <property type="entry name" value="FAD-linked reductases, C-terminal domain"/>
    <property type="match status" value="1"/>
</dbReference>
<comment type="caution">
    <text evidence="8">The sequence shown here is derived from an EMBL/GenBank/DDBJ whole genome shotgun (WGS) entry which is preliminary data.</text>
</comment>
<evidence type="ECO:0000256" key="1">
    <source>
        <dbReference type="ARBA" id="ARBA00001974"/>
    </source>
</evidence>
<comment type="similarity">
    <text evidence="2">Belongs to the GMC oxidoreductase family.</text>
</comment>
<dbReference type="PROSITE" id="PS00624">
    <property type="entry name" value="GMC_OXRED_2"/>
    <property type="match status" value="1"/>
</dbReference>
<evidence type="ECO:0000259" key="7">
    <source>
        <dbReference type="PROSITE" id="PS00624"/>
    </source>
</evidence>
<dbReference type="Pfam" id="PF00732">
    <property type="entry name" value="GMC_oxred_N"/>
    <property type="match status" value="1"/>
</dbReference>
<dbReference type="GO" id="GO:0050660">
    <property type="term" value="F:flavin adenine dinucleotide binding"/>
    <property type="evidence" value="ECO:0007669"/>
    <property type="project" value="InterPro"/>
</dbReference>
<evidence type="ECO:0000256" key="3">
    <source>
        <dbReference type="ARBA" id="ARBA00022630"/>
    </source>
</evidence>
<feature type="active site" description="Proton donor" evidence="5">
    <location>
        <position position="453"/>
    </location>
</feature>
<evidence type="ECO:0000256" key="4">
    <source>
        <dbReference type="ARBA" id="ARBA00022827"/>
    </source>
</evidence>
<dbReference type="PIRSF" id="PIRSF000137">
    <property type="entry name" value="Alcohol_oxidase"/>
    <property type="match status" value="1"/>
</dbReference>
<dbReference type="GO" id="GO:0016614">
    <property type="term" value="F:oxidoreductase activity, acting on CH-OH group of donors"/>
    <property type="evidence" value="ECO:0007669"/>
    <property type="project" value="InterPro"/>
</dbReference>
<dbReference type="InterPro" id="IPR012132">
    <property type="entry name" value="GMC_OxRdtase"/>
</dbReference>
<keyword evidence="4 6" id="KW-0274">FAD</keyword>
<sequence length="519" mass="55536">MSEFDVVVVGGGSAGCVVAARLSEDPGTRVLLLEAGPPKPSKEVRIPAAFPKLFKTDRDWNYETEPQPGLDGRRVFTPRGKMLGGCSAMNAMMQIPGHHQDQEDWVQEGAEGWGPRELAPYRERHNRAQQPRAPRSLNPLSAAFLEAAQQDGLPLSKPLTGDEPDGVAVTPLAQSRGMRRTAADAYLTPAKGRPNLEIRADVLVDRVLFDGDRRATGVTYLDATGAPQTVHAAREVVLCAGALNTPQILLRSGVGPADHLAEHGIDVVLDSPHVGEHLQDHLVALTTARTSTPTSLFAAEKPAELVKFLTRRTGMLTSNVGEIAAFVRSDPSLPAPDYELIFAPVLFEGEGLVDAEEHGVSVGVVLLRPESRGRVRLASRDPRVAPVVDPNYFGDPDGHDMAVMVAGLRRARAILDRPAFAEHRGSERLPGAHLQTDEELAAGIRTIAHTLYHPVGTCRIGGGGQGVVDTELRVQGVDGLRVVDASVFPSLPRGHTHGTVQAVAERAADLIRGRVAVAV</sequence>
<feature type="domain" description="Glucose-methanol-choline oxidoreductase N-terminal" evidence="7">
    <location>
        <begin position="241"/>
        <end position="255"/>
    </location>
</feature>
<dbReference type="Gene3D" id="3.50.50.60">
    <property type="entry name" value="FAD/NAD(P)-binding domain"/>
    <property type="match status" value="1"/>
</dbReference>
<accession>A0A2T4UFC9</accession>
<dbReference type="Proteomes" id="UP000240739">
    <property type="component" value="Unassembled WGS sequence"/>
</dbReference>
<keyword evidence="9" id="KW-1185">Reference proteome</keyword>
<dbReference type="Gene3D" id="3.30.560.10">
    <property type="entry name" value="Glucose Oxidase, domain 3"/>
    <property type="match status" value="1"/>
</dbReference>
<dbReference type="InterPro" id="IPR007867">
    <property type="entry name" value="GMC_OxRtase_C"/>
</dbReference>
<dbReference type="OrthoDB" id="9785276at2"/>
<dbReference type="InterPro" id="IPR000172">
    <property type="entry name" value="GMC_OxRdtase_N"/>
</dbReference>
<evidence type="ECO:0000256" key="6">
    <source>
        <dbReference type="PIRSR" id="PIRSR000137-2"/>
    </source>
</evidence>
<feature type="binding site" evidence="6">
    <location>
        <position position="204"/>
    </location>
    <ligand>
        <name>FAD</name>
        <dbReference type="ChEBI" id="CHEBI:57692"/>
    </ligand>
</feature>
<name>A0A2T4UFC9_9ACTN</name>
<reference evidence="8 9" key="1">
    <citation type="submission" date="2018-03" db="EMBL/GenBank/DDBJ databases">
        <title>Aquarubrobacter algicola gen. nov., sp. nov., a novel actinobacterium isolated from shallow eutrophic lake during the end of cyanobacterial harmful algal blooms.</title>
        <authorList>
            <person name="Chun S.J."/>
        </authorList>
    </citation>
    <scope>NUCLEOTIDE SEQUENCE [LARGE SCALE GENOMIC DNA]</scope>
    <source>
        <strain evidence="8 9">Seoho-28</strain>
    </source>
</reference>
<dbReference type="AlphaFoldDB" id="A0A2T4UFC9"/>
<dbReference type="PANTHER" id="PTHR11552">
    <property type="entry name" value="GLUCOSE-METHANOL-CHOLINE GMC OXIDOREDUCTASE"/>
    <property type="match status" value="1"/>
</dbReference>
<keyword evidence="3" id="KW-0285">Flavoprotein</keyword>
<evidence type="ECO:0000313" key="9">
    <source>
        <dbReference type="Proteomes" id="UP000240739"/>
    </source>
</evidence>
<evidence type="ECO:0000256" key="5">
    <source>
        <dbReference type="PIRSR" id="PIRSR000137-1"/>
    </source>
</evidence>
<comment type="cofactor">
    <cofactor evidence="1 6">
        <name>FAD</name>
        <dbReference type="ChEBI" id="CHEBI:57692"/>
    </cofactor>
</comment>
<protein>
    <recommendedName>
        <fullName evidence="7">Glucose-methanol-choline oxidoreductase N-terminal domain-containing protein</fullName>
    </recommendedName>
</protein>
<organism evidence="8 9">
    <name type="scientific">Paraconexibacter algicola</name>
    <dbReference type="NCBI Taxonomy" id="2133960"/>
    <lineage>
        <taxon>Bacteria</taxon>
        <taxon>Bacillati</taxon>
        <taxon>Actinomycetota</taxon>
        <taxon>Thermoleophilia</taxon>
        <taxon>Solirubrobacterales</taxon>
        <taxon>Paraconexibacteraceae</taxon>
        <taxon>Paraconexibacter</taxon>
    </lineage>
</organism>
<gene>
    <name evidence="8" type="ORF">C7Y72_16025</name>
</gene>
<dbReference type="EMBL" id="PYYB01000002">
    <property type="protein sequence ID" value="PTL56468.1"/>
    <property type="molecule type" value="Genomic_DNA"/>
</dbReference>
<dbReference type="SUPFAM" id="SSF51905">
    <property type="entry name" value="FAD/NAD(P)-binding domain"/>
    <property type="match status" value="1"/>
</dbReference>
<dbReference type="Pfam" id="PF05199">
    <property type="entry name" value="GMC_oxred_C"/>
    <property type="match status" value="1"/>
</dbReference>
<dbReference type="PANTHER" id="PTHR11552:SF147">
    <property type="entry name" value="CHOLINE DEHYDROGENASE, MITOCHONDRIAL"/>
    <property type="match status" value="1"/>
</dbReference>
<dbReference type="RefSeq" id="WP_107570187.1">
    <property type="nucleotide sequence ID" value="NZ_PYYB01000002.1"/>
</dbReference>
<evidence type="ECO:0000256" key="2">
    <source>
        <dbReference type="ARBA" id="ARBA00010790"/>
    </source>
</evidence>
<feature type="active site" description="Proton acceptor" evidence="5">
    <location>
        <position position="495"/>
    </location>
</feature>
<evidence type="ECO:0000313" key="8">
    <source>
        <dbReference type="EMBL" id="PTL56468.1"/>
    </source>
</evidence>